<sequence length="90" mass="10462">MHITARAYMQRHADFNANFMYTFIRKLTWLIQKPSSLLVQSSSLLQFSMSVFNRHVASFPQVPGSKPPMAFLCKWRLSLRSSYRYSNAGI</sequence>
<keyword evidence="2" id="KW-1185">Reference proteome</keyword>
<comment type="caution">
    <text evidence="1">The sequence shown here is derived from an EMBL/GenBank/DDBJ whole genome shotgun (WGS) entry which is preliminary data.</text>
</comment>
<evidence type="ECO:0000313" key="1">
    <source>
        <dbReference type="EMBL" id="KAK7315453.1"/>
    </source>
</evidence>
<evidence type="ECO:0000313" key="2">
    <source>
        <dbReference type="Proteomes" id="UP001367508"/>
    </source>
</evidence>
<gene>
    <name evidence="1" type="ORF">VNO77_34000</name>
</gene>
<protein>
    <submittedName>
        <fullName evidence="1">Uncharacterized protein</fullName>
    </submittedName>
</protein>
<organism evidence="1 2">
    <name type="scientific">Canavalia gladiata</name>
    <name type="common">Sword bean</name>
    <name type="synonym">Dolichos gladiatus</name>
    <dbReference type="NCBI Taxonomy" id="3824"/>
    <lineage>
        <taxon>Eukaryota</taxon>
        <taxon>Viridiplantae</taxon>
        <taxon>Streptophyta</taxon>
        <taxon>Embryophyta</taxon>
        <taxon>Tracheophyta</taxon>
        <taxon>Spermatophyta</taxon>
        <taxon>Magnoliopsida</taxon>
        <taxon>eudicotyledons</taxon>
        <taxon>Gunneridae</taxon>
        <taxon>Pentapetalae</taxon>
        <taxon>rosids</taxon>
        <taxon>fabids</taxon>
        <taxon>Fabales</taxon>
        <taxon>Fabaceae</taxon>
        <taxon>Papilionoideae</taxon>
        <taxon>50 kb inversion clade</taxon>
        <taxon>NPAAA clade</taxon>
        <taxon>indigoferoid/millettioid clade</taxon>
        <taxon>Phaseoleae</taxon>
        <taxon>Canavalia</taxon>
    </lineage>
</organism>
<dbReference type="Proteomes" id="UP001367508">
    <property type="component" value="Unassembled WGS sequence"/>
</dbReference>
<dbReference type="EMBL" id="JAYMYQ010000008">
    <property type="protein sequence ID" value="KAK7315453.1"/>
    <property type="molecule type" value="Genomic_DNA"/>
</dbReference>
<proteinExistence type="predicted"/>
<name>A0AAN9Q1D2_CANGL</name>
<accession>A0AAN9Q1D2</accession>
<reference evidence="1 2" key="1">
    <citation type="submission" date="2024-01" db="EMBL/GenBank/DDBJ databases">
        <title>The genomes of 5 underutilized Papilionoideae crops provide insights into root nodulation and disease resistanc.</title>
        <authorList>
            <person name="Jiang F."/>
        </authorList>
    </citation>
    <scope>NUCLEOTIDE SEQUENCE [LARGE SCALE GENOMIC DNA]</scope>
    <source>
        <strain evidence="1">LVBAO_FW01</strain>
        <tissue evidence="1">Leaves</tissue>
    </source>
</reference>
<dbReference type="AlphaFoldDB" id="A0AAN9Q1D2"/>